<evidence type="ECO:0000256" key="1">
    <source>
        <dbReference type="ARBA" id="ARBA00004651"/>
    </source>
</evidence>
<reference evidence="9" key="2">
    <citation type="submission" date="2020-09" db="EMBL/GenBank/DDBJ databases">
        <authorList>
            <person name="Sun Q."/>
            <person name="Ohkuma M."/>
        </authorList>
    </citation>
    <scope>NUCLEOTIDE SEQUENCE</scope>
    <source>
        <strain evidence="9">JCM 3091</strain>
    </source>
</reference>
<dbReference type="RefSeq" id="WP_189114034.1">
    <property type="nucleotide sequence ID" value="NZ_BMQC01000006.1"/>
</dbReference>
<dbReference type="InterPro" id="IPR000731">
    <property type="entry name" value="SSD"/>
</dbReference>
<comment type="subcellular location">
    <subcellularLocation>
        <location evidence="1">Cell membrane</location>
        <topology evidence="1">Multi-pass membrane protein</topology>
    </subcellularLocation>
</comment>
<evidence type="ECO:0000313" key="9">
    <source>
        <dbReference type="EMBL" id="GGK27929.1"/>
    </source>
</evidence>
<dbReference type="GO" id="GO:0005886">
    <property type="term" value="C:plasma membrane"/>
    <property type="evidence" value="ECO:0007669"/>
    <property type="project" value="UniProtKB-SubCell"/>
</dbReference>
<evidence type="ECO:0000259" key="8">
    <source>
        <dbReference type="PROSITE" id="PS50156"/>
    </source>
</evidence>
<evidence type="ECO:0000256" key="5">
    <source>
        <dbReference type="ARBA" id="ARBA00022989"/>
    </source>
</evidence>
<comment type="similarity">
    <text evidence="2">Belongs to the resistance-nodulation-cell division (RND) (TC 2.A.6) family. MmpL subfamily.</text>
</comment>
<feature type="transmembrane region" description="Helical" evidence="7">
    <location>
        <begin position="212"/>
        <end position="230"/>
    </location>
</feature>
<dbReference type="InterPro" id="IPR050545">
    <property type="entry name" value="Mycobact_MmpL"/>
</dbReference>
<feature type="transmembrane region" description="Helical" evidence="7">
    <location>
        <begin position="379"/>
        <end position="397"/>
    </location>
</feature>
<feature type="domain" description="SSD" evidence="8">
    <location>
        <begin position="212"/>
        <end position="337"/>
    </location>
</feature>
<feature type="transmembrane region" description="Helical" evidence="7">
    <location>
        <begin position="236"/>
        <end position="259"/>
    </location>
</feature>
<dbReference type="EMBL" id="BMQC01000006">
    <property type="protein sequence ID" value="GGK27929.1"/>
    <property type="molecule type" value="Genomic_DNA"/>
</dbReference>
<evidence type="ECO:0000256" key="4">
    <source>
        <dbReference type="ARBA" id="ARBA00022692"/>
    </source>
</evidence>
<keyword evidence="5 7" id="KW-1133">Transmembrane helix</keyword>
<feature type="transmembrane region" description="Helical" evidence="7">
    <location>
        <begin position="527"/>
        <end position="549"/>
    </location>
</feature>
<feature type="transmembrane region" description="Helical" evidence="7">
    <location>
        <begin position="592"/>
        <end position="613"/>
    </location>
</feature>
<feature type="transmembrane region" description="Helical" evidence="7">
    <location>
        <begin position="314"/>
        <end position="338"/>
    </location>
</feature>
<accession>A0A8J3FH86</accession>
<dbReference type="Gene3D" id="1.20.1640.10">
    <property type="entry name" value="Multidrug efflux transporter AcrB transmembrane domain"/>
    <property type="match status" value="2"/>
</dbReference>
<proteinExistence type="inferred from homology"/>
<dbReference type="PANTHER" id="PTHR33406">
    <property type="entry name" value="MEMBRANE PROTEIN MJ1562-RELATED"/>
    <property type="match status" value="1"/>
</dbReference>
<feature type="transmembrane region" description="Helical" evidence="7">
    <location>
        <begin position="666"/>
        <end position="685"/>
    </location>
</feature>
<evidence type="ECO:0000256" key="6">
    <source>
        <dbReference type="ARBA" id="ARBA00023136"/>
    </source>
</evidence>
<organism evidence="9 10">
    <name type="scientific">Pilimelia terevasa</name>
    <dbReference type="NCBI Taxonomy" id="53372"/>
    <lineage>
        <taxon>Bacteria</taxon>
        <taxon>Bacillati</taxon>
        <taxon>Actinomycetota</taxon>
        <taxon>Actinomycetes</taxon>
        <taxon>Micromonosporales</taxon>
        <taxon>Micromonosporaceae</taxon>
        <taxon>Pilimelia</taxon>
    </lineage>
</organism>
<dbReference type="InterPro" id="IPR004869">
    <property type="entry name" value="MMPL_dom"/>
</dbReference>
<feature type="transmembrane region" description="Helical" evidence="7">
    <location>
        <begin position="554"/>
        <end position="572"/>
    </location>
</feature>
<gene>
    <name evidence="9" type="ORF">GCM10010124_20650</name>
</gene>
<reference evidence="9" key="1">
    <citation type="journal article" date="2014" name="Int. J. Syst. Evol. Microbiol.">
        <title>Complete genome sequence of Corynebacterium casei LMG S-19264T (=DSM 44701T), isolated from a smear-ripened cheese.</title>
        <authorList>
            <consortium name="US DOE Joint Genome Institute (JGI-PGF)"/>
            <person name="Walter F."/>
            <person name="Albersmeier A."/>
            <person name="Kalinowski J."/>
            <person name="Ruckert C."/>
        </authorList>
    </citation>
    <scope>NUCLEOTIDE SEQUENCE</scope>
    <source>
        <strain evidence="9">JCM 3091</strain>
    </source>
</reference>
<dbReference type="Proteomes" id="UP000662200">
    <property type="component" value="Unassembled WGS sequence"/>
</dbReference>
<feature type="transmembrane region" description="Helical" evidence="7">
    <location>
        <begin position="188"/>
        <end position="205"/>
    </location>
</feature>
<feature type="transmembrane region" description="Helical" evidence="7">
    <location>
        <begin position="640"/>
        <end position="660"/>
    </location>
</feature>
<evidence type="ECO:0000313" key="10">
    <source>
        <dbReference type="Proteomes" id="UP000662200"/>
    </source>
</evidence>
<keyword evidence="3" id="KW-1003">Cell membrane</keyword>
<sequence length="716" mass="75478">MFAWWGRVVVRLRWLVLLAGLGVAVLGGTWGAGLFDHLTSGGFFVADSEANRARERITATFGDQGSDLVVLYRDPAATVDAPPFRQGVAAAAARLRAHPDVREVRSAVEAPPGSPAAAAAARLVSRDGHATIVVAQLRGPGEDAKLAAYARVRALADVPGLRTDVGGLVGFQYQTKERSTQDLTRAELFSAPVLLVMLLLIFRGLVAATTPLIIGTLAVLGSFAMVRVLATFTDVSIFAINVITLLGLGMAVDYALFVVSRFRDELAAGRDVPAAVARTVATAGRTVMVSGLTIALALASLLIFPQFFLRSMGLGGMSAVLIAMFGALTVLPALLAVLGHRVNALRLPLGRRRAAPAAPGLATTGAWARIASSVMRRPVWYAVGVSAVLLALAAPTLRMTWGGFDERILPVGTEARTVSDTLRRDFPDGGSDKIQVVLTGVPPAGAAATATRLAALPPATDAQVVAARDGTTLVAVSYPGEATDRDTQRLVRDLRDLPPPAGGTMLVGGRTANDVDVLDALRERLPWMAVLMAAATYVLLFLAFGSLLLPLKAVLMNLISIGASYGVMVWGFQDGHLSGLLDFTSTGFLDPTNLIIMLAVLFGLATDYEVFLLSRVREEWDATGDNTLAVARGVQHTGKIITAAALLLILVVGGFAAGSITMIKMVGVGMIVAIVLDATLVRMLLVPATMRLLGRGNWWAPGPLARFYARYGIRES</sequence>
<comment type="caution">
    <text evidence="9">The sequence shown here is derived from an EMBL/GenBank/DDBJ whole genome shotgun (WGS) entry which is preliminary data.</text>
</comment>
<evidence type="ECO:0000256" key="3">
    <source>
        <dbReference type="ARBA" id="ARBA00022475"/>
    </source>
</evidence>
<keyword evidence="4 7" id="KW-0812">Transmembrane</keyword>
<dbReference type="PROSITE" id="PS50156">
    <property type="entry name" value="SSD"/>
    <property type="match status" value="1"/>
</dbReference>
<dbReference type="Pfam" id="PF03176">
    <property type="entry name" value="MMPL"/>
    <property type="match status" value="2"/>
</dbReference>
<dbReference type="PANTHER" id="PTHR33406:SF11">
    <property type="entry name" value="MEMBRANE PROTEIN SCO6666-RELATED"/>
    <property type="match status" value="1"/>
</dbReference>
<keyword evidence="6 7" id="KW-0472">Membrane</keyword>
<evidence type="ECO:0000256" key="2">
    <source>
        <dbReference type="ARBA" id="ARBA00010157"/>
    </source>
</evidence>
<dbReference type="AlphaFoldDB" id="A0A8J3FH86"/>
<dbReference type="SUPFAM" id="SSF82866">
    <property type="entry name" value="Multidrug efflux transporter AcrB transmembrane domain"/>
    <property type="match status" value="2"/>
</dbReference>
<feature type="transmembrane region" description="Helical" evidence="7">
    <location>
        <begin position="287"/>
        <end position="308"/>
    </location>
</feature>
<protein>
    <recommendedName>
        <fullName evidence="8">SSD domain-containing protein</fullName>
    </recommendedName>
</protein>
<name>A0A8J3FH86_9ACTN</name>
<keyword evidence="10" id="KW-1185">Reference proteome</keyword>
<evidence type="ECO:0000256" key="7">
    <source>
        <dbReference type="SAM" id="Phobius"/>
    </source>
</evidence>